<evidence type="ECO:0000256" key="1">
    <source>
        <dbReference type="ARBA" id="ARBA00004141"/>
    </source>
</evidence>
<proteinExistence type="inferred from homology"/>
<comment type="similarity">
    <text evidence="7">Belongs to the TatC family.</text>
</comment>
<dbReference type="InterPro" id="IPR002033">
    <property type="entry name" value="TatC"/>
</dbReference>
<dbReference type="Pfam" id="PF00902">
    <property type="entry name" value="TatC"/>
    <property type="match status" value="1"/>
</dbReference>
<keyword evidence="4 7" id="KW-1133">Transmembrane helix</keyword>
<evidence type="ECO:0000256" key="2">
    <source>
        <dbReference type="ARBA" id="ARBA00022692"/>
    </source>
</evidence>
<feature type="compositionally biased region" description="Acidic residues" evidence="8">
    <location>
        <begin position="329"/>
        <end position="338"/>
    </location>
</feature>
<evidence type="ECO:0000256" key="6">
    <source>
        <dbReference type="ARBA" id="ARBA00023136"/>
    </source>
</evidence>
<keyword evidence="6 7" id="KW-0472">Membrane</keyword>
<keyword evidence="7" id="KW-1003">Cell membrane</keyword>
<sequence length="350" mass="39139">MATRLRPIGHDERLSLVDHLDELRKRLIFSLVVFTVFFGLCIWQNDAILDVMERPSAQALSAIGGEDGDPLEETASYQAEQRRAWLQLAAIARRQAIEESDPELSRMLTEVAATMRRTAAATPSVDARRPVTLGVGEPFAVTIKVSAYAALLLSLPVLLWQLYAFVLPAFSPRERQVALPLMLAVPFLFVAGVVFAYLVVLPRAIDFLQNFNDDQFDILLQARDYYRFSILLLIVMGLLFQIPVAILGATRMGIVSVEQLRRNRRYALLVIAVLAMLLPGTDPITMVVSMLPLALLYEGSILFAALLDRRSARERERVEAEEAQRELDDMAVEDDDLEPTFSHSDDKGPA</sequence>
<evidence type="ECO:0000256" key="8">
    <source>
        <dbReference type="SAM" id="MobiDB-lite"/>
    </source>
</evidence>
<comment type="subcellular location">
    <subcellularLocation>
        <location evidence="7">Cell membrane</location>
        <topology evidence="7">Multi-pass membrane protein</topology>
    </subcellularLocation>
    <subcellularLocation>
        <location evidence="1">Membrane</location>
        <topology evidence="1">Multi-pass membrane protein</topology>
    </subcellularLocation>
</comment>
<accession>A0A6J4RRL9</accession>
<evidence type="ECO:0000256" key="5">
    <source>
        <dbReference type="ARBA" id="ARBA00023010"/>
    </source>
</evidence>
<feature type="region of interest" description="Disordered" evidence="8">
    <location>
        <begin position="317"/>
        <end position="350"/>
    </location>
</feature>
<protein>
    <recommendedName>
        <fullName evidence="7">Sec-independent protein translocase protein TatC</fullName>
    </recommendedName>
</protein>
<evidence type="ECO:0000256" key="3">
    <source>
        <dbReference type="ARBA" id="ARBA00022927"/>
    </source>
</evidence>
<keyword evidence="2 7" id="KW-0812">Transmembrane</keyword>
<feature type="compositionally biased region" description="Basic and acidic residues" evidence="8">
    <location>
        <begin position="317"/>
        <end position="328"/>
    </location>
</feature>
<evidence type="ECO:0000256" key="7">
    <source>
        <dbReference type="HAMAP-Rule" id="MF_00902"/>
    </source>
</evidence>
<organism evidence="9">
    <name type="scientific">uncultured Solirubrobacteraceae bacterium</name>
    <dbReference type="NCBI Taxonomy" id="1162706"/>
    <lineage>
        <taxon>Bacteria</taxon>
        <taxon>Bacillati</taxon>
        <taxon>Actinomycetota</taxon>
        <taxon>Thermoleophilia</taxon>
        <taxon>Solirubrobacterales</taxon>
        <taxon>Solirubrobacteraceae</taxon>
        <taxon>environmental samples</taxon>
    </lineage>
</organism>
<comment type="function">
    <text evidence="7">Part of the twin-arginine translocation (Tat) system that transports large folded proteins containing a characteristic twin-arginine motif in their signal peptide across membranes. Together with TatB, TatC is part of a receptor directly interacting with Tat signal peptides.</text>
</comment>
<feature type="transmembrane region" description="Helical" evidence="7">
    <location>
        <begin position="225"/>
        <end position="246"/>
    </location>
</feature>
<gene>
    <name evidence="7" type="primary">tatC</name>
    <name evidence="9" type="ORF">AVDCRST_MAG38-1946</name>
</gene>
<feature type="transmembrane region" description="Helical" evidence="7">
    <location>
        <begin position="178"/>
        <end position="205"/>
    </location>
</feature>
<keyword evidence="7" id="KW-0813">Transport</keyword>
<evidence type="ECO:0000256" key="4">
    <source>
        <dbReference type="ARBA" id="ARBA00022989"/>
    </source>
</evidence>
<dbReference type="PANTHER" id="PTHR30371">
    <property type="entry name" value="SEC-INDEPENDENT PROTEIN TRANSLOCASE PROTEIN TATC"/>
    <property type="match status" value="1"/>
</dbReference>
<keyword evidence="3 7" id="KW-0653">Protein transport</keyword>
<dbReference type="GO" id="GO:0009977">
    <property type="term" value="F:proton motive force dependent protein transmembrane transporter activity"/>
    <property type="evidence" value="ECO:0007669"/>
    <property type="project" value="TreeGrafter"/>
</dbReference>
<name>A0A6J4RRL9_9ACTN</name>
<feature type="transmembrane region" description="Helical" evidence="7">
    <location>
        <begin position="145"/>
        <end position="166"/>
    </location>
</feature>
<dbReference type="GO" id="GO:0043953">
    <property type="term" value="P:protein transport by the Tat complex"/>
    <property type="evidence" value="ECO:0007669"/>
    <property type="project" value="UniProtKB-UniRule"/>
</dbReference>
<dbReference type="NCBIfam" id="TIGR00945">
    <property type="entry name" value="tatC"/>
    <property type="match status" value="1"/>
</dbReference>
<dbReference type="PANTHER" id="PTHR30371:SF0">
    <property type="entry name" value="SEC-INDEPENDENT PROTEIN TRANSLOCASE PROTEIN TATC, CHLOROPLASTIC-RELATED"/>
    <property type="match status" value="1"/>
</dbReference>
<comment type="subunit">
    <text evidence="7">The Tat system comprises two distinct complexes: a TatABC complex, containing multiple copies of TatA, TatB and TatC subunits, and a separate TatA complex, containing only TatA subunits. Substrates initially bind to the TatABC complex, which probably triggers association of the separate TatA complex to form the active translocon.</text>
</comment>
<dbReference type="GO" id="GO:0033281">
    <property type="term" value="C:TAT protein transport complex"/>
    <property type="evidence" value="ECO:0007669"/>
    <property type="project" value="UniProtKB-UniRule"/>
</dbReference>
<dbReference type="HAMAP" id="MF_00902">
    <property type="entry name" value="TatC"/>
    <property type="match status" value="1"/>
</dbReference>
<feature type="transmembrane region" description="Helical" evidence="7">
    <location>
        <begin position="287"/>
        <end position="307"/>
    </location>
</feature>
<evidence type="ECO:0000313" key="9">
    <source>
        <dbReference type="EMBL" id="CAA9479902.1"/>
    </source>
</evidence>
<dbReference type="AlphaFoldDB" id="A0A6J4RRL9"/>
<reference evidence="9" key="1">
    <citation type="submission" date="2020-02" db="EMBL/GenBank/DDBJ databases">
        <authorList>
            <person name="Meier V. D."/>
        </authorList>
    </citation>
    <scope>NUCLEOTIDE SEQUENCE</scope>
    <source>
        <strain evidence="9">AVDCRST_MAG38</strain>
    </source>
</reference>
<dbReference type="GO" id="GO:0065002">
    <property type="term" value="P:intracellular protein transmembrane transport"/>
    <property type="evidence" value="ECO:0007669"/>
    <property type="project" value="TreeGrafter"/>
</dbReference>
<keyword evidence="5 7" id="KW-0811">Translocation</keyword>
<feature type="transmembrane region" description="Helical" evidence="7">
    <location>
        <begin position="266"/>
        <end position="281"/>
    </location>
</feature>
<feature type="transmembrane region" description="Helical" evidence="7">
    <location>
        <begin position="27"/>
        <end position="45"/>
    </location>
</feature>
<dbReference type="EMBL" id="CADCVJ010000162">
    <property type="protein sequence ID" value="CAA9479902.1"/>
    <property type="molecule type" value="Genomic_DNA"/>
</dbReference>